<dbReference type="PROSITE" id="PS51257">
    <property type="entry name" value="PROKAR_LIPOPROTEIN"/>
    <property type="match status" value="1"/>
</dbReference>
<dbReference type="EMBL" id="UOEH01000668">
    <property type="protein sequence ID" value="VAW08513.1"/>
    <property type="molecule type" value="Genomic_DNA"/>
</dbReference>
<evidence type="ECO:0000313" key="2">
    <source>
        <dbReference type="EMBL" id="VAW08513.1"/>
    </source>
</evidence>
<gene>
    <name evidence="2" type="ORF">MNBD_ALPHA05-2100</name>
</gene>
<dbReference type="PANTHER" id="PTHR45726">
    <property type="entry name" value="LEUKOTRIENE A-4 HYDROLASE"/>
    <property type="match status" value="1"/>
</dbReference>
<evidence type="ECO:0000259" key="1">
    <source>
        <dbReference type="Pfam" id="PF17900"/>
    </source>
</evidence>
<dbReference type="PANTHER" id="PTHR45726:SF3">
    <property type="entry name" value="LEUKOTRIENE A-4 HYDROLASE"/>
    <property type="match status" value="1"/>
</dbReference>
<keyword evidence="2" id="KW-0031">Aminopeptidase</keyword>
<accession>A0A3B0SX00</accession>
<keyword evidence="2" id="KW-0645">Protease</keyword>
<dbReference type="Pfam" id="PF17900">
    <property type="entry name" value="Peptidase_M1_N"/>
    <property type="match status" value="1"/>
</dbReference>
<dbReference type="AlphaFoldDB" id="A0A3B0SX00"/>
<organism evidence="2">
    <name type="scientific">hydrothermal vent metagenome</name>
    <dbReference type="NCBI Taxonomy" id="652676"/>
    <lineage>
        <taxon>unclassified sequences</taxon>
        <taxon>metagenomes</taxon>
        <taxon>ecological metagenomes</taxon>
    </lineage>
</organism>
<dbReference type="GO" id="GO:0004177">
    <property type="term" value="F:aminopeptidase activity"/>
    <property type="evidence" value="ECO:0007669"/>
    <property type="project" value="UniProtKB-KW"/>
</dbReference>
<dbReference type="Gene3D" id="2.60.40.1730">
    <property type="entry name" value="tricorn interacting facor f3 domain"/>
    <property type="match status" value="1"/>
</dbReference>
<protein>
    <submittedName>
        <fullName evidence="2">Aminopeptidase</fullName>
    </submittedName>
</protein>
<dbReference type="InterPro" id="IPR034015">
    <property type="entry name" value="M1_LTA4H"/>
</dbReference>
<reference evidence="2" key="1">
    <citation type="submission" date="2018-06" db="EMBL/GenBank/DDBJ databases">
        <authorList>
            <person name="Zhirakovskaya E."/>
        </authorList>
    </citation>
    <scope>NUCLEOTIDE SEQUENCE</scope>
</reference>
<feature type="non-terminal residue" evidence="2">
    <location>
        <position position="286"/>
    </location>
</feature>
<name>A0A3B0SX00_9ZZZZ</name>
<proteinExistence type="predicted"/>
<keyword evidence="2" id="KW-0378">Hydrolase</keyword>
<dbReference type="SUPFAM" id="SSF63737">
    <property type="entry name" value="Leukotriene A4 hydrolase N-terminal domain"/>
    <property type="match status" value="1"/>
</dbReference>
<dbReference type="InterPro" id="IPR042097">
    <property type="entry name" value="Aminopeptidase_N-like_N_sf"/>
</dbReference>
<dbReference type="InterPro" id="IPR045357">
    <property type="entry name" value="Aminopeptidase_N-like_N"/>
</dbReference>
<feature type="domain" description="Aminopeptidase N-like N-terminal" evidence="1">
    <location>
        <begin position="64"/>
        <end position="239"/>
    </location>
</feature>
<sequence>MLHRVAAVSILALAFALAGCSQEPGAASDPATPEQAAAPVYAAPTEQPVDPFTYANYRQIRVRHVDLDLDVLFDEKVLDGVAVLDLVYVDSAATVLVLDANDLDIKSVEANANGAWSAAPYTLGPDDPIKGSALEIELPDAAKQVRITYRTSPEAEGLQWLAPEQTAGKAHPFLFSQFQPLYARTMAPLQDTPAVRITYSAKLRTPPELIAVMSAAQDPDGVRDGEYSFDMPQPIPAYLLALAVGDFGFKAINDHIGVYAEDYILDASAAEFEDTPKMEQAINDLY</sequence>